<feature type="transmembrane region" description="Helical" evidence="6">
    <location>
        <begin position="12"/>
        <end position="30"/>
    </location>
</feature>
<dbReference type="AlphaFoldDB" id="A0AAU7Q5S0"/>
<feature type="transmembrane region" description="Helical" evidence="6">
    <location>
        <begin position="167"/>
        <end position="186"/>
    </location>
</feature>
<reference evidence="7" key="1">
    <citation type="submission" date="2024-06" db="EMBL/GenBank/DDBJ databases">
        <authorList>
            <person name="Coelho C."/>
            <person name="Bento M."/>
            <person name="Garcia E."/>
            <person name="Camelo A."/>
            <person name="Brandao I."/>
            <person name="Espirito Santo C."/>
            <person name="Trovao J."/>
            <person name="Verissimo A."/>
            <person name="Costa J."/>
            <person name="Tiago I."/>
        </authorList>
    </citation>
    <scope>NUCLEOTIDE SEQUENCE</scope>
    <source>
        <strain evidence="7">KWT182</strain>
    </source>
</reference>
<dbReference type="InterPro" id="IPR002797">
    <property type="entry name" value="Polysacc_synth"/>
</dbReference>
<organism evidence="7">
    <name type="scientific">Acerihabitans sp. KWT182</name>
    <dbReference type="NCBI Taxonomy" id="3157919"/>
    <lineage>
        <taxon>Bacteria</taxon>
        <taxon>Pseudomonadati</taxon>
        <taxon>Pseudomonadota</taxon>
        <taxon>Gammaproteobacteria</taxon>
        <taxon>Enterobacterales</taxon>
        <taxon>Pectobacteriaceae</taxon>
        <taxon>Acerihabitans</taxon>
    </lineage>
</organism>
<keyword evidence="2" id="KW-1003">Cell membrane</keyword>
<dbReference type="EMBL" id="CP157947">
    <property type="protein sequence ID" value="XBS68354.1"/>
    <property type="molecule type" value="Genomic_DNA"/>
</dbReference>
<feature type="transmembrane region" description="Helical" evidence="6">
    <location>
        <begin position="329"/>
        <end position="351"/>
    </location>
</feature>
<feature type="transmembrane region" description="Helical" evidence="6">
    <location>
        <begin position="363"/>
        <end position="381"/>
    </location>
</feature>
<keyword evidence="3 6" id="KW-0812">Transmembrane</keyword>
<evidence type="ECO:0000256" key="3">
    <source>
        <dbReference type="ARBA" id="ARBA00022692"/>
    </source>
</evidence>
<name>A0AAU7Q5S0_9GAMM</name>
<proteinExistence type="predicted"/>
<evidence type="ECO:0000313" key="7">
    <source>
        <dbReference type="EMBL" id="XBS68354.1"/>
    </source>
</evidence>
<evidence type="ECO:0000256" key="6">
    <source>
        <dbReference type="SAM" id="Phobius"/>
    </source>
</evidence>
<dbReference type="CDD" id="cd13128">
    <property type="entry name" value="MATE_Wzx_like"/>
    <property type="match status" value="1"/>
</dbReference>
<dbReference type="GO" id="GO:0005886">
    <property type="term" value="C:plasma membrane"/>
    <property type="evidence" value="ECO:0007669"/>
    <property type="project" value="UniProtKB-SubCell"/>
</dbReference>
<evidence type="ECO:0000256" key="1">
    <source>
        <dbReference type="ARBA" id="ARBA00004651"/>
    </source>
</evidence>
<feature type="transmembrane region" description="Helical" evidence="6">
    <location>
        <begin position="250"/>
        <end position="270"/>
    </location>
</feature>
<feature type="transmembrane region" description="Helical" evidence="6">
    <location>
        <begin position="142"/>
        <end position="161"/>
    </location>
</feature>
<evidence type="ECO:0000256" key="5">
    <source>
        <dbReference type="ARBA" id="ARBA00023136"/>
    </source>
</evidence>
<accession>A0AAU7Q5S0</accession>
<dbReference type="InterPro" id="IPR050833">
    <property type="entry name" value="Poly_Biosynth_Transport"/>
</dbReference>
<feature type="transmembrane region" description="Helical" evidence="6">
    <location>
        <begin position="42"/>
        <end position="63"/>
    </location>
</feature>
<protein>
    <submittedName>
        <fullName evidence="7">Flippase</fullName>
    </submittedName>
</protein>
<gene>
    <name evidence="7" type="ORF">ABK905_16580</name>
</gene>
<evidence type="ECO:0000256" key="2">
    <source>
        <dbReference type="ARBA" id="ARBA00022475"/>
    </source>
</evidence>
<feature type="transmembrane region" description="Helical" evidence="6">
    <location>
        <begin position="75"/>
        <end position="99"/>
    </location>
</feature>
<feature type="transmembrane region" description="Helical" evidence="6">
    <location>
        <begin position="207"/>
        <end position="230"/>
    </location>
</feature>
<dbReference type="PANTHER" id="PTHR30250:SF11">
    <property type="entry name" value="O-ANTIGEN TRANSPORTER-RELATED"/>
    <property type="match status" value="1"/>
</dbReference>
<keyword evidence="5 6" id="KW-0472">Membrane</keyword>
<feature type="transmembrane region" description="Helical" evidence="6">
    <location>
        <begin position="387"/>
        <end position="405"/>
    </location>
</feature>
<keyword evidence="4 6" id="KW-1133">Transmembrane helix</keyword>
<sequence>MKEIIFNSLWVVLEKICFAIAGIISAMYVARYLGPDNYGTLSYLLSIMALVTPFIQLGSDNVLFNRIAKKPASGIALMAASLRIKLVLYFIFSLCLMLWAKHVLPFSQQKIMLVLIAANFFTLRDTYKLYYDATLAAKTNLIINNAALVVFVCMNLIWVYFQLSLIWFAFSIAARSFLPYLWRMILFHRTQHKARGALKRRGKFKYFDFYNVYLLKVGMPLMVSSLAIVVYTRIDQILLGKILGFRAVGIYNAALAISQGWAIVPLALITSYMTLIAAERDSHKSSEKIRSLYLIILILSLPIVVNLFIFRNEIISLIYGARFADAADILWVCALTSLCSVLGTLSYRVILLHSGFHFVSLKMPVIALLNVGLNYLFIPLYGIKGAAFSTLTAEAISLLCLNAFFKKGLVTNPLFCAYKSLPILINEVRSYVKSSR</sequence>
<dbReference type="PANTHER" id="PTHR30250">
    <property type="entry name" value="PST FAMILY PREDICTED COLANIC ACID TRANSPORTER"/>
    <property type="match status" value="1"/>
</dbReference>
<comment type="subcellular location">
    <subcellularLocation>
        <location evidence="1">Cell membrane</location>
        <topology evidence="1">Multi-pass membrane protein</topology>
    </subcellularLocation>
</comment>
<feature type="transmembrane region" description="Helical" evidence="6">
    <location>
        <begin position="291"/>
        <end position="309"/>
    </location>
</feature>
<dbReference type="Pfam" id="PF01943">
    <property type="entry name" value="Polysacc_synt"/>
    <property type="match status" value="1"/>
</dbReference>
<evidence type="ECO:0000256" key="4">
    <source>
        <dbReference type="ARBA" id="ARBA00022989"/>
    </source>
</evidence>